<dbReference type="Gene3D" id="2.60.40.10">
    <property type="entry name" value="Immunoglobulins"/>
    <property type="match status" value="1"/>
</dbReference>
<dbReference type="SUPFAM" id="SSF51445">
    <property type="entry name" value="(Trans)glycosidases"/>
    <property type="match status" value="1"/>
</dbReference>
<proteinExistence type="inferred from homology"/>
<dbReference type="AlphaFoldDB" id="A0A6N7WFV3"/>
<dbReference type="SMART" id="SM00642">
    <property type="entry name" value="Aamy"/>
    <property type="match status" value="1"/>
</dbReference>
<evidence type="ECO:0000256" key="2">
    <source>
        <dbReference type="ARBA" id="ARBA00022801"/>
    </source>
</evidence>
<name>A0A6N7WFV3_9FIRM</name>
<dbReference type="GO" id="GO:0005975">
    <property type="term" value="P:carbohydrate metabolic process"/>
    <property type="evidence" value="ECO:0007669"/>
    <property type="project" value="InterPro"/>
</dbReference>
<dbReference type="InterPro" id="IPR013780">
    <property type="entry name" value="Glyco_hydro_b"/>
</dbReference>
<protein>
    <submittedName>
        <fullName evidence="5">Glycoside hydrolase family 13 protein</fullName>
    </submittedName>
</protein>
<dbReference type="Gene3D" id="3.90.400.10">
    <property type="entry name" value="Oligo-1,6-glucosidase, Domain 2"/>
    <property type="match status" value="1"/>
</dbReference>
<reference evidence="5 6" key="1">
    <citation type="submission" date="2019-08" db="EMBL/GenBank/DDBJ databases">
        <title>In-depth cultivation of the pig gut microbiome towards novel bacterial diversity and tailored functional studies.</title>
        <authorList>
            <person name="Wylensek D."/>
            <person name="Hitch T.C.A."/>
            <person name="Clavel T."/>
        </authorList>
    </citation>
    <scope>NUCLEOTIDE SEQUENCE [LARGE SCALE GENOMIC DNA]</scope>
    <source>
        <strain evidence="5 6">WCA-389-WT-23B</strain>
    </source>
</reference>
<dbReference type="EMBL" id="VUMI01000013">
    <property type="protein sequence ID" value="MSS88564.1"/>
    <property type="molecule type" value="Genomic_DNA"/>
</dbReference>
<dbReference type="GeneID" id="86053336"/>
<gene>
    <name evidence="5" type="ORF">FYJ45_09730</name>
</gene>
<dbReference type="InterPro" id="IPR017853">
    <property type="entry name" value="GH"/>
</dbReference>
<dbReference type="InterPro" id="IPR006047">
    <property type="entry name" value="GH13_cat_dom"/>
</dbReference>
<feature type="domain" description="Glycosyl hydrolase family 13 catalytic" evidence="4">
    <location>
        <begin position="135"/>
        <end position="491"/>
    </location>
</feature>
<dbReference type="Pfam" id="PF00128">
    <property type="entry name" value="Alpha-amylase"/>
    <property type="match status" value="1"/>
</dbReference>
<dbReference type="CDD" id="cd02857">
    <property type="entry name" value="E_set_CDase_PDE_N"/>
    <property type="match status" value="1"/>
</dbReference>
<dbReference type="Proteomes" id="UP000436047">
    <property type="component" value="Unassembled WGS sequence"/>
</dbReference>
<sequence length="608" mass="70527">MNRGAIVHSGILPDVYPENRRLLSFRLRTGREDAAECVLVIYSRTTPDRIRKFRMQCALRDGEADYYSVEVPFSKVARYQKYYFEIKGRDGEHLYLTTWGLQEKTPEDGFFEFLYANGKDCLRIPEWAPGQVYYQIFPDRFRNGCTENDPPDCAAWGSVPDREHFMGGDLQGILEKLDYLAALGIQCLYLTPIFKGDFNHKYATTDYFEIDPCFGSKEEFTSLVEGCHERGIRILLDGVFNHCGTHFAPFMDLLEKQEESSYKDWFFVTEYPVRLSHHSYECVGAYKWMPKLNTANCEVRKFILEVMDYWLGNFHIDGWRLDVADEVDGSVWTEVRTVLKEKYPDCLLLGETWGSGRTLMQGNRMDSIMNYIFRDSVRDFFARESIDALQLDCRLNHMLSAYSTEQQQALYNPLDSHDTERFLYQCREDKRKLKLAAAFQFVFPGAPAIYYGDEIGLTGANDPDCRGAFCWEKEKQDEDLYDWYSRLIRLRREEKALCRGSFTAVLCDGRMYGFSRMCEEDELYVLLNAENTESEAVLPVLRPGTYTILFSGTEDAEKMEITAEWADGIHKQGVNADRMDCQGRIRLTAGAWSILVIKKKKEERGYEG</sequence>
<evidence type="ECO:0000256" key="1">
    <source>
        <dbReference type="ARBA" id="ARBA00008061"/>
    </source>
</evidence>
<dbReference type="InterPro" id="IPR013783">
    <property type="entry name" value="Ig-like_fold"/>
</dbReference>
<dbReference type="GO" id="GO:0004553">
    <property type="term" value="F:hydrolase activity, hydrolyzing O-glycosyl compounds"/>
    <property type="evidence" value="ECO:0007669"/>
    <property type="project" value="InterPro"/>
</dbReference>
<evidence type="ECO:0000313" key="6">
    <source>
        <dbReference type="Proteomes" id="UP000436047"/>
    </source>
</evidence>
<dbReference type="PANTHER" id="PTHR10357:SF210">
    <property type="entry name" value="MALTODEXTRIN GLUCOSIDASE"/>
    <property type="match status" value="1"/>
</dbReference>
<evidence type="ECO:0000256" key="3">
    <source>
        <dbReference type="ARBA" id="ARBA00023295"/>
    </source>
</evidence>
<dbReference type="InterPro" id="IPR045857">
    <property type="entry name" value="O16G_dom_2"/>
</dbReference>
<comment type="similarity">
    <text evidence="1">Belongs to the glycosyl hydrolase 13 family.</text>
</comment>
<dbReference type="InterPro" id="IPR014756">
    <property type="entry name" value="Ig_E-set"/>
</dbReference>
<dbReference type="SUPFAM" id="SSF81296">
    <property type="entry name" value="E set domains"/>
    <property type="match status" value="1"/>
</dbReference>
<keyword evidence="6" id="KW-1185">Reference proteome</keyword>
<dbReference type="Pfam" id="PF02903">
    <property type="entry name" value="Alpha-amylase_N"/>
    <property type="match status" value="1"/>
</dbReference>
<evidence type="ECO:0000313" key="5">
    <source>
        <dbReference type="EMBL" id="MSS88564.1"/>
    </source>
</evidence>
<dbReference type="PANTHER" id="PTHR10357">
    <property type="entry name" value="ALPHA-AMYLASE FAMILY MEMBER"/>
    <property type="match status" value="1"/>
</dbReference>
<dbReference type="Gene3D" id="2.60.40.1180">
    <property type="entry name" value="Golgi alpha-mannosidase II"/>
    <property type="match status" value="1"/>
</dbReference>
<organism evidence="5 6">
    <name type="scientific">Eisenbergiella porci</name>
    <dbReference type="NCBI Taxonomy" id="2652274"/>
    <lineage>
        <taxon>Bacteria</taxon>
        <taxon>Bacillati</taxon>
        <taxon>Bacillota</taxon>
        <taxon>Clostridia</taxon>
        <taxon>Lachnospirales</taxon>
        <taxon>Lachnospiraceae</taxon>
        <taxon>Eisenbergiella</taxon>
    </lineage>
</organism>
<comment type="caution">
    <text evidence="5">The sequence shown here is derived from an EMBL/GenBank/DDBJ whole genome shotgun (WGS) entry which is preliminary data.</text>
</comment>
<accession>A0A6N7WFV3</accession>
<dbReference type="InterPro" id="IPR004185">
    <property type="entry name" value="Glyco_hydro_13_lg-like_dom"/>
</dbReference>
<evidence type="ECO:0000259" key="4">
    <source>
        <dbReference type="SMART" id="SM00642"/>
    </source>
</evidence>
<dbReference type="CDD" id="cd11338">
    <property type="entry name" value="AmyAc_CMD"/>
    <property type="match status" value="1"/>
</dbReference>
<keyword evidence="2 5" id="KW-0378">Hydrolase</keyword>
<dbReference type="Gene3D" id="3.20.20.80">
    <property type="entry name" value="Glycosidases"/>
    <property type="match status" value="1"/>
</dbReference>
<keyword evidence="3" id="KW-0326">Glycosidase</keyword>
<dbReference type="RefSeq" id="WP_154464448.1">
    <property type="nucleotide sequence ID" value="NZ_JAXDZL010000110.1"/>
</dbReference>